<protein>
    <recommendedName>
        <fullName evidence="4">MENTAL domain-containing protein</fullName>
    </recommendedName>
</protein>
<feature type="transmembrane region" description="Helical" evidence="1">
    <location>
        <begin position="20"/>
        <end position="47"/>
    </location>
</feature>
<dbReference type="PANTHER" id="PTHR34953">
    <property type="entry name" value="ALPHA/BETA HYDROLASE RELATED PROTEIN"/>
    <property type="match status" value="1"/>
</dbReference>
<sequence>MGFPFPKEEKSKRVLRGVKIVFFLITMVFSLLIFSAPVLFAIVDALVPSVLFSAFSSSSLFSHFQNYHFGYSLIDIPLLSIARSLLILCVYSFCDGPKLSRGPYLGVTMLCSVMSLMFVCFKVICLFGYDTSVGETEILKYDRGFQITLFVWSCCLAVVHVVVAYRRSCRERKKLLVYKIDIEGVRACSSSYFVSLHDKTEKEKDDICLFSCK</sequence>
<evidence type="ECO:0000256" key="1">
    <source>
        <dbReference type="SAM" id="Phobius"/>
    </source>
</evidence>
<gene>
    <name evidence="2" type="ORF">V8G54_037632</name>
</gene>
<evidence type="ECO:0008006" key="4">
    <source>
        <dbReference type="Google" id="ProtNLM"/>
    </source>
</evidence>
<feature type="transmembrane region" description="Helical" evidence="1">
    <location>
        <begin position="149"/>
        <end position="165"/>
    </location>
</feature>
<feature type="transmembrane region" description="Helical" evidence="1">
    <location>
        <begin position="105"/>
        <end position="129"/>
    </location>
</feature>
<dbReference type="EMBL" id="CP144690">
    <property type="protein sequence ID" value="WVY92118.1"/>
    <property type="molecule type" value="Genomic_DNA"/>
</dbReference>
<evidence type="ECO:0000313" key="3">
    <source>
        <dbReference type="Proteomes" id="UP001374535"/>
    </source>
</evidence>
<keyword evidence="1" id="KW-0472">Membrane</keyword>
<keyword evidence="1" id="KW-1133">Transmembrane helix</keyword>
<dbReference type="PANTHER" id="PTHR34953:SF1">
    <property type="entry name" value="ALPHA_BETA HYDROLASE RELATED PROTEIN"/>
    <property type="match status" value="1"/>
</dbReference>
<reference evidence="2 3" key="1">
    <citation type="journal article" date="2023" name="Life. Sci Alliance">
        <title>Evolutionary insights into 3D genome organization and epigenetic landscape of Vigna mungo.</title>
        <authorList>
            <person name="Junaid A."/>
            <person name="Singh B."/>
            <person name="Bhatia S."/>
        </authorList>
    </citation>
    <scope>NUCLEOTIDE SEQUENCE [LARGE SCALE GENOMIC DNA]</scope>
    <source>
        <strain evidence="2">Urdbean</strain>
    </source>
</reference>
<proteinExistence type="predicted"/>
<keyword evidence="1" id="KW-0812">Transmembrane</keyword>
<dbReference type="Proteomes" id="UP001374535">
    <property type="component" value="Chromosome 11"/>
</dbReference>
<dbReference type="AlphaFoldDB" id="A0AAQ3REB7"/>
<evidence type="ECO:0000313" key="2">
    <source>
        <dbReference type="EMBL" id="WVY92118.1"/>
    </source>
</evidence>
<accession>A0AAQ3REB7</accession>
<feature type="transmembrane region" description="Helical" evidence="1">
    <location>
        <begin position="67"/>
        <end position="93"/>
    </location>
</feature>
<name>A0AAQ3REB7_VIGMU</name>
<organism evidence="2 3">
    <name type="scientific">Vigna mungo</name>
    <name type="common">Black gram</name>
    <name type="synonym">Phaseolus mungo</name>
    <dbReference type="NCBI Taxonomy" id="3915"/>
    <lineage>
        <taxon>Eukaryota</taxon>
        <taxon>Viridiplantae</taxon>
        <taxon>Streptophyta</taxon>
        <taxon>Embryophyta</taxon>
        <taxon>Tracheophyta</taxon>
        <taxon>Spermatophyta</taxon>
        <taxon>Magnoliopsida</taxon>
        <taxon>eudicotyledons</taxon>
        <taxon>Gunneridae</taxon>
        <taxon>Pentapetalae</taxon>
        <taxon>rosids</taxon>
        <taxon>fabids</taxon>
        <taxon>Fabales</taxon>
        <taxon>Fabaceae</taxon>
        <taxon>Papilionoideae</taxon>
        <taxon>50 kb inversion clade</taxon>
        <taxon>NPAAA clade</taxon>
        <taxon>indigoferoid/millettioid clade</taxon>
        <taxon>Phaseoleae</taxon>
        <taxon>Vigna</taxon>
    </lineage>
</organism>
<keyword evidence="3" id="KW-1185">Reference proteome</keyword>